<accession>X1VKF5</accession>
<feature type="non-terminal residue" evidence="1">
    <location>
        <position position="31"/>
    </location>
</feature>
<comment type="caution">
    <text evidence="1">The sequence shown here is derived from an EMBL/GenBank/DDBJ whole genome shotgun (WGS) entry which is preliminary data.</text>
</comment>
<dbReference type="AlphaFoldDB" id="X1VKF5"/>
<sequence>MNSDSILERRFFGHDANMAYAGSDKLAEMPG</sequence>
<name>X1VKF5_9ZZZZ</name>
<dbReference type="EMBL" id="BARW01025432">
    <property type="protein sequence ID" value="GAJ08510.1"/>
    <property type="molecule type" value="Genomic_DNA"/>
</dbReference>
<proteinExistence type="predicted"/>
<organism evidence="1">
    <name type="scientific">marine sediment metagenome</name>
    <dbReference type="NCBI Taxonomy" id="412755"/>
    <lineage>
        <taxon>unclassified sequences</taxon>
        <taxon>metagenomes</taxon>
        <taxon>ecological metagenomes</taxon>
    </lineage>
</organism>
<reference evidence="1" key="1">
    <citation type="journal article" date="2014" name="Front. Microbiol.">
        <title>High frequency of phylogenetically diverse reductive dehalogenase-homologous genes in deep subseafloor sedimentary metagenomes.</title>
        <authorList>
            <person name="Kawai M."/>
            <person name="Futagami T."/>
            <person name="Toyoda A."/>
            <person name="Takaki Y."/>
            <person name="Nishi S."/>
            <person name="Hori S."/>
            <person name="Arai W."/>
            <person name="Tsubouchi T."/>
            <person name="Morono Y."/>
            <person name="Uchiyama I."/>
            <person name="Ito T."/>
            <person name="Fujiyama A."/>
            <person name="Inagaki F."/>
            <person name="Takami H."/>
        </authorList>
    </citation>
    <scope>NUCLEOTIDE SEQUENCE</scope>
    <source>
        <strain evidence="1">Expedition CK06-06</strain>
    </source>
</reference>
<gene>
    <name evidence="1" type="ORF">S12H4_41691</name>
</gene>
<protein>
    <submittedName>
        <fullName evidence="1">Uncharacterized protein</fullName>
    </submittedName>
</protein>
<evidence type="ECO:0000313" key="1">
    <source>
        <dbReference type="EMBL" id="GAJ08510.1"/>
    </source>
</evidence>